<comment type="caution">
    <text evidence="2">The sequence shown here is derived from an EMBL/GenBank/DDBJ whole genome shotgun (WGS) entry which is preliminary data.</text>
</comment>
<sequence length="142" mass="15214">MMLCIVLALINGIAIGMSRALNGQLSTHAGPFRASQWNHVVGFLFLSLMLLMMGWPRASDLSLPVSAYLGGVFGALFVAINSFVFIRLGATRAALLVIGGQMLSAVLIDWQHQQQAPGILRCAGLAVLLLGMYLSRASRKSN</sequence>
<dbReference type="GO" id="GO:0005886">
    <property type="term" value="C:plasma membrane"/>
    <property type="evidence" value="ECO:0007669"/>
    <property type="project" value="TreeGrafter"/>
</dbReference>
<dbReference type="Proteomes" id="UP000295611">
    <property type="component" value="Unassembled WGS sequence"/>
</dbReference>
<dbReference type="InterPro" id="IPR037185">
    <property type="entry name" value="EmrE-like"/>
</dbReference>
<reference evidence="2 3" key="1">
    <citation type="submission" date="2019-03" db="EMBL/GenBank/DDBJ databases">
        <title>Genomic Encyclopedia of Type Strains, Phase III (KMG-III): the genomes of soil and plant-associated and newly described type strains.</title>
        <authorList>
            <person name="Whitman W."/>
        </authorList>
    </citation>
    <scope>NUCLEOTIDE SEQUENCE [LARGE SCALE GENOMIC DNA]</scope>
    <source>
        <strain evidence="2 3">CECT 8976</strain>
    </source>
</reference>
<dbReference type="Pfam" id="PF04657">
    <property type="entry name" value="DMT_YdcZ"/>
    <property type="match status" value="1"/>
</dbReference>
<dbReference type="AlphaFoldDB" id="A0A4R7B7I9"/>
<organism evidence="2 3">
    <name type="scientific">Paludibacterium purpuratum</name>
    <dbReference type="NCBI Taxonomy" id="1144873"/>
    <lineage>
        <taxon>Bacteria</taxon>
        <taxon>Pseudomonadati</taxon>
        <taxon>Pseudomonadota</taxon>
        <taxon>Betaproteobacteria</taxon>
        <taxon>Neisseriales</taxon>
        <taxon>Chromobacteriaceae</taxon>
        <taxon>Paludibacterium</taxon>
    </lineage>
</organism>
<evidence type="ECO:0000313" key="2">
    <source>
        <dbReference type="EMBL" id="TDR80678.1"/>
    </source>
</evidence>
<keyword evidence="1" id="KW-1133">Transmembrane helix</keyword>
<dbReference type="OrthoDB" id="4212731at2"/>
<evidence type="ECO:0000313" key="3">
    <source>
        <dbReference type="Proteomes" id="UP000295611"/>
    </source>
</evidence>
<dbReference type="SUPFAM" id="SSF103481">
    <property type="entry name" value="Multidrug resistance efflux transporter EmrE"/>
    <property type="match status" value="1"/>
</dbReference>
<dbReference type="RefSeq" id="WP_133679268.1">
    <property type="nucleotide sequence ID" value="NZ_SNZP01000004.1"/>
</dbReference>
<dbReference type="PANTHER" id="PTHR34821:SF2">
    <property type="entry name" value="INNER MEMBRANE PROTEIN YDCZ"/>
    <property type="match status" value="1"/>
</dbReference>
<feature type="transmembrane region" description="Helical" evidence="1">
    <location>
        <begin position="92"/>
        <end position="111"/>
    </location>
</feature>
<dbReference type="PANTHER" id="PTHR34821">
    <property type="entry name" value="INNER MEMBRANE PROTEIN YDCZ"/>
    <property type="match status" value="1"/>
</dbReference>
<protein>
    <submittedName>
        <fullName evidence="2">Transporter family-2 protein</fullName>
    </submittedName>
</protein>
<dbReference type="InterPro" id="IPR006750">
    <property type="entry name" value="YdcZ"/>
</dbReference>
<keyword evidence="1" id="KW-0812">Transmembrane</keyword>
<feature type="transmembrane region" description="Helical" evidence="1">
    <location>
        <begin position="118"/>
        <end position="135"/>
    </location>
</feature>
<feature type="transmembrane region" description="Helical" evidence="1">
    <location>
        <begin position="36"/>
        <end position="55"/>
    </location>
</feature>
<accession>A0A4R7B7I9</accession>
<keyword evidence="1" id="KW-0472">Membrane</keyword>
<keyword evidence="3" id="KW-1185">Reference proteome</keyword>
<proteinExistence type="predicted"/>
<gene>
    <name evidence="2" type="ORF">DFP86_104178</name>
</gene>
<dbReference type="EMBL" id="SNZP01000004">
    <property type="protein sequence ID" value="TDR80678.1"/>
    <property type="molecule type" value="Genomic_DNA"/>
</dbReference>
<evidence type="ECO:0000256" key="1">
    <source>
        <dbReference type="SAM" id="Phobius"/>
    </source>
</evidence>
<feature type="transmembrane region" description="Helical" evidence="1">
    <location>
        <begin position="67"/>
        <end position="86"/>
    </location>
</feature>
<name>A0A4R7B7I9_9NEIS</name>